<sequence length="450" mass="48735">MASDVGDLDDLGLGATLSRRSLLNGNVALAALGAFGPSLLVEGARAATSTDGEVLSGSHWGGFRAKVEGGRMVSLEPWEKDPTPSHQLSGVLDSVYSPTRIKYPMVRRAFLAKGAAAERDSRGKGDFVRVSWDQALDLVVTELQRVDKTHGAAATFAESSGWNSPGRLHNCQSLLRRMMNLKGGLVDSSGDYAAGAAQVIMPHVVGSLDPALTGITDGGKAKTGAAWLTESGAARIPVARVVDMLVNPDKPFDFNGTKADDPEIKLAYWVGGNPFVHHQDRNRMVESWKTLETFIVQDCLWTPTARHADIVLPATTSYERNDIECIGDYAGRAIVAMKKVIEPVFESRTDYDIFAALAERLGKGHEFTEGKSEMDWIRSFYDAALMQAKAKKYQMPDFDTFWNGEGVAEFPVTSGKSGDVVAFEQPLGARQPSPLDDVPRGMSAELQERA</sequence>
<accession>Q211L4</accession>
<reference evidence="10" key="1">
    <citation type="submission" date="2006-03" db="EMBL/GenBank/DDBJ databases">
        <title>Complete sequence of Rhodopseudomonas palustris BisB18.</title>
        <authorList>
            <consortium name="US DOE Joint Genome Institute"/>
            <person name="Copeland A."/>
            <person name="Lucas S."/>
            <person name="Lapidus A."/>
            <person name="Barry K."/>
            <person name="Detter J.C."/>
            <person name="Glavina del Rio T."/>
            <person name="Hammon N."/>
            <person name="Israni S."/>
            <person name="Dalin E."/>
            <person name="Tice H."/>
            <person name="Pitluck S."/>
            <person name="Chain P."/>
            <person name="Malfatti S."/>
            <person name="Shin M."/>
            <person name="Vergez L."/>
            <person name="Schmutz J."/>
            <person name="Larimer F."/>
            <person name="Land M."/>
            <person name="Hauser L."/>
            <person name="Pelletier D.A."/>
            <person name="Kyrpides N."/>
            <person name="Anderson I."/>
            <person name="Oda Y."/>
            <person name="Harwood C.S."/>
            <person name="Richardson P."/>
        </authorList>
    </citation>
    <scope>NUCLEOTIDE SEQUENCE [LARGE SCALE GENOMIC DNA]</scope>
    <source>
        <strain evidence="10">BisB18</strain>
    </source>
</reference>
<keyword evidence="5" id="KW-0479">Metal-binding</keyword>
<dbReference type="InterPro" id="IPR006655">
    <property type="entry name" value="Mopterin_OxRdtase_prok_CS"/>
</dbReference>
<name>Q211L4_RHOPB</name>
<dbReference type="KEGG" id="rpc:RPC_3381"/>
<gene>
    <name evidence="10" type="ordered locus">RPC_3381</name>
</gene>
<evidence type="ECO:0000256" key="6">
    <source>
        <dbReference type="ARBA" id="ARBA00023002"/>
    </source>
</evidence>
<dbReference type="PROSITE" id="PS00490">
    <property type="entry name" value="MOLYBDOPTERIN_PROK_2"/>
    <property type="match status" value="1"/>
</dbReference>
<dbReference type="STRING" id="316056.RPC_3381"/>
<dbReference type="InterPro" id="IPR050612">
    <property type="entry name" value="Prok_Mopterin_Oxidored"/>
</dbReference>
<dbReference type="PROSITE" id="PS51318">
    <property type="entry name" value="TAT"/>
    <property type="match status" value="1"/>
</dbReference>
<dbReference type="AlphaFoldDB" id="Q211L4"/>
<dbReference type="Pfam" id="PF00384">
    <property type="entry name" value="Molybdopterin"/>
    <property type="match status" value="2"/>
</dbReference>
<dbReference type="Gene3D" id="3.90.55.10">
    <property type="entry name" value="Dimethylsulfoxide Reductase, domain 3"/>
    <property type="match status" value="2"/>
</dbReference>
<evidence type="ECO:0000256" key="1">
    <source>
        <dbReference type="ARBA" id="ARBA00001942"/>
    </source>
</evidence>
<dbReference type="GO" id="GO:0009061">
    <property type="term" value="P:anaerobic respiration"/>
    <property type="evidence" value="ECO:0007669"/>
    <property type="project" value="TreeGrafter"/>
</dbReference>
<dbReference type="GO" id="GO:0030151">
    <property type="term" value="F:molybdenum ion binding"/>
    <property type="evidence" value="ECO:0007669"/>
    <property type="project" value="TreeGrafter"/>
</dbReference>
<protein>
    <recommendedName>
        <fullName evidence="3">trimethylamine-N-oxide reductase</fullName>
        <ecNumber evidence="3">1.7.2.3</ecNumber>
    </recommendedName>
</protein>
<evidence type="ECO:0000313" key="10">
    <source>
        <dbReference type="EMBL" id="ABD88922.1"/>
    </source>
</evidence>
<evidence type="ECO:0000256" key="3">
    <source>
        <dbReference type="ARBA" id="ARBA00011885"/>
    </source>
</evidence>
<dbReference type="HOGENOM" id="CLU_608168_0_0_5"/>
<dbReference type="PANTHER" id="PTHR43742:SF10">
    <property type="entry name" value="TRIMETHYLAMINE-N-OXIDE REDUCTASE 2"/>
    <property type="match status" value="1"/>
</dbReference>
<evidence type="ECO:0000256" key="2">
    <source>
        <dbReference type="ARBA" id="ARBA00004418"/>
    </source>
</evidence>
<comment type="cofactor">
    <cofactor evidence="1">
        <name>Mo-bis(molybdopterin guanine dinucleotide)</name>
        <dbReference type="ChEBI" id="CHEBI:60539"/>
    </cofactor>
</comment>
<evidence type="ECO:0000256" key="4">
    <source>
        <dbReference type="ARBA" id="ARBA00022505"/>
    </source>
</evidence>
<evidence type="ECO:0000256" key="7">
    <source>
        <dbReference type="SAM" id="MobiDB-lite"/>
    </source>
</evidence>
<evidence type="ECO:0000259" key="9">
    <source>
        <dbReference type="Pfam" id="PF18364"/>
    </source>
</evidence>
<dbReference type="Gene3D" id="3.40.228.10">
    <property type="entry name" value="Dimethylsulfoxide Reductase, domain 2"/>
    <property type="match status" value="1"/>
</dbReference>
<keyword evidence="6" id="KW-0560">Oxidoreductase</keyword>
<dbReference type="PANTHER" id="PTHR43742">
    <property type="entry name" value="TRIMETHYLAMINE-N-OXIDE REDUCTASE"/>
    <property type="match status" value="1"/>
</dbReference>
<feature type="domain" description="Molybdopterin oxidoreductase" evidence="8">
    <location>
        <begin position="100"/>
        <end position="199"/>
    </location>
</feature>
<dbReference type="InterPro" id="IPR041460">
    <property type="entry name" value="Molybdopterin_N"/>
</dbReference>
<feature type="domain" description="Molybdopterin oxidoreductase" evidence="8">
    <location>
        <begin position="257"/>
        <end position="360"/>
    </location>
</feature>
<dbReference type="Gene3D" id="3.40.50.740">
    <property type="match status" value="2"/>
</dbReference>
<comment type="subcellular location">
    <subcellularLocation>
        <location evidence="2">Periplasm</location>
    </subcellularLocation>
</comment>
<dbReference type="EMBL" id="CP000301">
    <property type="protein sequence ID" value="ABD88922.1"/>
    <property type="molecule type" value="Genomic_DNA"/>
</dbReference>
<evidence type="ECO:0000259" key="8">
    <source>
        <dbReference type="Pfam" id="PF00384"/>
    </source>
</evidence>
<dbReference type="eggNOG" id="COG0243">
    <property type="taxonomic scope" value="Bacteria"/>
</dbReference>
<evidence type="ECO:0000256" key="5">
    <source>
        <dbReference type="ARBA" id="ARBA00022723"/>
    </source>
</evidence>
<dbReference type="GO" id="GO:0050626">
    <property type="term" value="F:trimethylamine-N-oxide reductase (cytochrome c) activity"/>
    <property type="evidence" value="ECO:0007669"/>
    <property type="project" value="UniProtKB-EC"/>
</dbReference>
<dbReference type="GO" id="GO:0030288">
    <property type="term" value="C:outer membrane-bounded periplasmic space"/>
    <property type="evidence" value="ECO:0007669"/>
    <property type="project" value="TreeGrafter"/>
</dbReference>
<dbReference type="GO" id="GO:0009055">
    <property type="term" value="F:electron transfer activity"/>
    <property type="evidence" value="ECO:0007669"/>
    <property type="project" value="TreeGrafter"/>
</dbReference>
<dbReference type="InterPro" id="IPR006656">
    <property type="entry name" value="Mopterin_OxRdtase"/>
</dbReference>
<dbReference type="EC" id="1.7.2.3" evidence="3"/>
<organism evidence="10">
    <name type="scientific">Rhodopseudomonas palustris (strain BisB18)</name>
    <dbReference type="NCBI Taxonomy" id="316056"/>
    <lineage>
        <taxon>Bacteria</taxon>
        <taxon>Pseudomonadati</taxon>
        <taxon>Pseudomonadota</taxon>
        <taxon>Alphaproteobacteria</taxon>
        <taxon>Hyphomicrobiales</taxon>
        <taxon>Nitrobacteraceae</taxon>
        <taxon>Rhodopseudomonas</taxon>
    </lineage>
</organism>
<dbReference type="SUPFAM" id="SSF53706">
    <property type="entry name" value="Formate dehydrogenase/DMSO reductase, domains 1-3"/>
    <property type="match status" value="1"/>
</dbReference>
<dbReference type="Pfam" id="PF18364">
    <property type="entry name" value="Molybdopterin_N"/>
    <property type="match status" value="1"/>
</dbReference>
<dbReference type="InterPro" id="IPR006311">
    <property type="entry name" value="TAT_signal"/>
</dbReference>
<feature type="region of interest" description="Disordered" evidence="7">
    <location>
        <begin position="426"/>
        <end position="450"/>
    </location>
</feature>
<proteinExistence type="predicted"/>
<keyword evidence="4" id="KW-0500">Molybdenum</keyword>
<dbReference type="RefSeq" id="WP_011473810.1">
    <property type="nucleotide sequence ID" value="NC_007925.1"/>
</dbReference>
<dbReference type="OrthoDB" id="9759518at2"/>
<feature type="domain" description="Molybdopterin oxidoreductase N-terminal" evidence="9">
    <location>
        <begin position="56"/>
        <end position="96"/>
    </location>
</feature>